<keyword evidence="3" id="KW-1185">Reference proteome</keyword>
<comment type="similarity">
    <text evidence="1">Belongs to the EXO5 family.</text>
</comment>
<feature type="non-terminal residue" evidence="2">
    <location>
        <position position="1"/>
    </location>
</feature>
<gene>
    <name evidence="2" type="ORF">GSLYS_00002933001</name>
</gene>
<accession>A0AAV2H5Q2</accession>
<protein>
    <submittedName>
        <fullName evidence="2">Uncharacterized protein</fullName>
    </submittedName>
</protein>
<evidence type="ECO:0000313" key="2">
    <source>
        <dbReference type="EMBL" id="CAL1528763.1"/>
    </source>
</evidence>
<comment type="caution">
    <text evidence="2">The sequence shown here is derived from an EMBL/GenBank/DDBJ whole genome shotgun (WGS) entry which is preliminary data.</text>
</comment>
<dbReference type="Proteomes" id="UP001497497">
    <property type="component" value="Unassembled WGS sequence"/>
</dbReference>
<evidence type="ECO:0000313" key="3">
    <source>
        <dbReference type="Proteomes" id="UP001497497"/>
    </source>
</evidence>
<name>A0AAV2H5Q2_LYMST</name>
<proteinExistence type="inferred from homology"/>
<organism evidence="2 3">
    <name type="scientific">Lymnaea stagnalis</name>
    <name type="common">Great pond snail</name>
    <name type="synonym">Helix stagnalis</name>
    <dbReference type="NCBI Taxonomy" id="6523"/>
    <lineage>
        <taxon>Eukaryota</taxon>
        <taxon>Metazoa</taxon>
        <taxon>Spiralia</taxon>
        <taxon>Lophotrochozoa</taxon>
        <taxon>Mollusca</taxon>
        <taxon>Gastropoda</taxon>
        <taxon>Heterobranchia</taxon>
        <taxon>Euthyneura</taxon>
        <taxon>Panpulmonata</taxon>
        <taxon>Hygrophila</taxon>
        <taxon>Lymnaeoidea</taxon>
        <taxon>Lymnaeidae</taxon>
        <taxon>Lymnaea</taxon>
    </lineage>
</organism>
<dbReference type="PANTHER" id="PTHR14464:SF4">
    <property type="entry name" value="EXONUCLEASE V"/>
    <property type="match status" value="1"/>
</dbReference>
<reference evidence="2 3" key="1">
    <citation type="submission" date="2024-04" db="EMBL/GenBank/DDBJ databases">
        <authorList>
            <consortium name="Genoscope - CEA"/>
            <person name="William W."/>
        </authorList>
    </citation>
    <scope>NUCLEOTIDE SEQUENCE [LARGE SCALE GENOMIC DNA]</scope>
</reference>
<evidence type="ECO:0000256" key="1">
    <source>
        <dbReference type="ARBA" id="ARBA00009797"/>
    </source>
</evidence>
<sequence>TKYGNLTKPRTNTSSKWFWNQFQICQLLTWKCGRYSIVSGAVHDLYKAKIEYIHQDTKAVISTVDTALDTHSIQKVFTEQQQWWNGQRGTRGVEAEYCWKCHFCKFSELCEWREIMAAKQGCLTKP</sequence>
<dbReference type="GO" id="GO:0005634">
    <property type="term" value="C:nucleus"/>
    <property type="evidence" value="ECO:0007669"/>
    <property type="project" value="TreeGrafter"/>
</dbReference>
<dbReference type="GO" id="GO:0036297">
    <property type="term" value="P:interstrand cross-link repair"/>
    <property type="evidence" value="ECO:0007669"/>
    <property type="project" value="TreeGrafter"/>
</dbReference>
<dbReference type="GO" id="GO:0045145">
    <property type="term" value="F:single-stranded DNA 5'-3' DNA exonuclease activity"/>
    <property type="evidence" value="ECO:0007669"/>
    <property type="project" value="InterPro"/>
</dbReference>
<dbReference type="InterPro" id="IPR019190">
    <property type="entry name" value="EXOV"/>
</dbReference>
<dbReference type="Pfam" id="PF09810">
    <property type="entry name" value="Exo5"/>
    <property type="match status" value="1"/>
</dbReference>
<dbReference type="PANTHER" id="PTHR14464">
    <property type="entry name" value="EXONUCLEASE V"/>
    <property type="match status" value="1"/>
</dbReference>
<dbReference type="EMBL" id="CAXITT010000037">
    <property type="protein sequence ID" value="CAL1528763.1"/>
    <property type="molecule type" value="Genomic_DNA"/>
</dbReference>
<dbReference type="AlphaFoldDB" id="A0AAV2H5Q2"/>